<feature type="transmembrane region" description="Helical" evidence="1">
    <location>
        <begin position="136"/>
        <end position="155"/>
    </location>
</feature>
<feature type="transmembrane region" description="Helical" evidence="1">
    <location>
        <begin position="167"/>
        <end position="188"/>
    </location>
</feature>
<dbReference type="AlphaFoldDB" id="A0A368Y2X8"/>
<keyword evidence="1" id="KW-1133">Transmembrane helix</keyword>
<dbReference type="EMBL" id="QPJK01000002">
    <property type="protein sequence ID" value="RCW74623.1"/>
    <property type="molecule type" value="Genomic_DNA"/>
</dbReference>
<dbReference type="Proteomes" id="UP000252884">
    <property type="component" value="Unassembled WGS sequence"/>
</dbReference>
<evidence type="ECO:0000313" key="3">
    <source>
        <dbReference type="Proteomes" id="UP000252884"/>
    </source>
</evidence>
<organism evidence="2 3">
    <name type="scientific">Pseudorhodoferax soli</name>
    <dbReference type="NCBI Taxonomy" id="545864"/>
    <lineage>
        <taxon>Bacteria</taxon>
        <taxon>Pseudomonadati</taxon>
        <taxon>Pseudomonadota</taxon>
        <taxon>Betaproteobacteria</taxon>
        <taxon>Burkholderiales</taxon>
        <taxon>Comamonadaceae</taxon>
    </lineage>
</organism>
<keyword evidence="1" id="KW-0472">Membrane</keyword>
<evidence type="ECO:0000313" key="2">
    <source>
        <dbReference type="EMBL" id="RCW74623.1"/>
    </source>
</evidence>
<feature type="transmembrane region" description="Helical" evidence="1">
    <location>
        <begin position="6"/>
        <end position="30"/>
    </location>
</feature>
<dbReference type="RefSeq" id="WP_114467703.1">
    <property type="nucleotide sequence ID" value="NZ_QPJK01000002.1"/>
</dbReference>
<comment type="caution">
    <text evidence="2">The sequence shown here is derived from an EMBL/GenBank/DDBJ whole genome shotgun (WGS) entry which is preliminary data.</text>
</comment>
<evidence type="ECO:0000256" key="1">
    <source>
        <dbReference type="SAM" id="Phobius"/>
    </source>
</evidence>
<accession>A0A368Y2X8</accession>
<reference evidence="2 3" key="1">
    <citation type="submission" date="2018-07" db="EMBL/GenBank/DDBJ databases">
        <title>Genomic Encyclopedia of Type Strains, Phase IV (KMG-IV): sequencing the most valuable type-strain genomes for metagenomic binning, comparative biology and taxonomic classification.</title>
        <authorList>
            <person name="Goeker M."/>
        </authorList>
    </citation>
    <scope>NUCLEOTIDE SEQUENCE [LARGE SCALE GENOMIC DNA]</scope>
    <source>
        <strain evidence="2 3">DSM 21634</strain>
    </source>
</reference>
<feature type="transmembrane region" description="Helical" evidence="1">
    <location>
        <begin position="208"/>
        <end position="227"/>
    </location>
</feature>
<proteinExistence type="predicted"/>
<name>A0A368Y2X8_9BURK</name>
<gene>
    <name evidence="2" type="ORF">DES41_102946</name>
</gene>
<keyword evidence="3" id="KW-1185">Reference proteome</keyword>
<feature type="transmembrane region" description="Helical" evidence="1">
    <location>
        <begin position="80"/>
        <end position="102"/>
    </location>
</feature>
<dbReference type="OrthoDB" id="7296456at2"/>
<sequence>MGGFLGNFVAVQGGGSVLLLIGFLVATTLLQQRASQQVLDVLDNLPDRVKSTELHQAACRYFLRRNVGNLFTSRAHVIPIWFLIVVVGGCASVCYFGAQMVAASEVVPSYVLGGILATQPGVGSAQALQHYQSQTVFVGSMAFLAAYVWMIHQLINRINNDDMNPITYYFLSIRLLAVCLVGGLSRHVVEAIPFLRDLSTVTIEGVDYPAGLAILAFLIGWNPTLWIDELLIKVRDLIKTQIPSQRWPDKEKLPNNMSLMLLQGMVPDKVDRLNELNIDNVQKLASENPMVLWARTSYTLDLAVDFVGQAQLALLFDESRLKDLGTRGIRDIWTYALNIDSAAGVTTLSTLLDVPEQIIDSHHRRMAQCPTLARLDELRRALHPVQVAGNAGP</sequence>
<keyword evidence="1" id="KW-0812">Transmembrane</keyword>
<protein>
    <submittedName>
        <fullName evidence="2">Uncharacterized protein</fullName>
    </submittedName>
</protein>